<organism evidence="1 2">
    <name type="scientific">Lachnellula cervina</name>
    <dbReference type="NCBI Taxonomy" id="1316786"/>
    <lineage>
        <taxon>Eukaryota</taxon>
        <taxon>Fungi</taxon>
        <taxon>Dikarya</taxon>
        <taxon>Ascomycota</taxon>
        <taxon>Pezizomycotina</taxon>
        <taxon>Leotiomycetes</taxon>
        <taxon>Helotiales</taxon>
        <taxon>Lachnaceae</taxon>
        <taxon>Lachnellula</taxon>
    </lineage>
</organism>
<comment type="caution">
    <text evidence="1">The sequence shown here is derived from an EMBL/GenBank/DDBJ whole genome shotgun (WGS) entry which is preliminary data.</text>
</comment>
<keyword evidence="2" id="KW-1185">Reference proteome</keyword>
<gene>
    <name evidence="1" type="ORF">LCER1_G008714</name>
</gene>
<accession>A0A7D8ULN3</accession>
<dbReference type="PANTHER" id="PTHR14097">
    <property type="entry name" value="OXIDOREDUCTASE HTATIP2"/>
    <property type="match status" value="1"/>
</dbReference>
<dbReference type="InterPro" id="IPR036291">
    <property type="entry name" value="NAD(P)-bd_dom_sf"/>
</dbReference>
<dbReference type="OrthoDB" id="3535423at2759"/>
<evidence type="ECO:0000313" key="2">
    <source>
        <dbReference type="Proteomes" id="UP000481288"/>
    </source>
</evidence>
<sequence>MKLIVAGSTGFVATEVIRQALSNPSITSIKALARRPTAVPQDAGPGADLSKLKSVVCDDFEKYPESVKQELAGADACIWLIAITPSQLSKMPFPEARKICLDYTVTGIETMTPLASTPFRFLYTSGANSERDATKKPWVLGDFCVMRGQCESAVLDYAAKSQGKVQPCIAKPGLIDAPGKTGPFMSIVQTIGRTVIGLPKVQRSEIAATLLDQAVNGIEKETLLNEDLVRIGGNALAGSGKTGE</sequence>
<evidence type="ECO:0008006" key="3">
    <source>
        <dbReference type="Google" id="ProtNLM"/>
    </source>
</evidence>
<dbReference type="Gene3D" id="3.40.50.720">
    <property type="entry name" value="NAD(P)-binding Rossmann-like Domain"/>
    <property type="match status" value="1"/>
</dbReference>
<reference evidence="1 2" key="1">
    <citation type="submission" date="2018-05" db="EMBL/GenBank/DDBJ databases">
        <title>Whole genome sequencing for identification of molecular markers to develop diagnostic detection tools for the regulated plant pathogen Lachnellula willkommii.</title>
        <authorList>
            <person name="Giroux E."/>
            <person name="Bilodeau G."/>
        </authorList>
    </citation>
    <scope>NUCLEOTIDE SEQUENCE [LARGE SCALE GENOMIC DNA]</scope>
    <source>
        <strain evidence="1 2">CBS 625.97</strain>
    </source>
</reference>
<dbReference type="EMBL" id="QGMG01001330">
    <property type="protein sequence ID" value="TVY49270.1"/>
    <property type="molecule type" value="Genomic_DNA"/>
</dbReference>
<evidence type="ECO:0000313" key="1">
    <source>
        <dbReference type="EMBL" id="TVY49270.1"/>
    </source>
</evidence>
<name>A0A7D8ULN3_9HELO</name>
<dbReference type="AlphaFoldDB" id="A0A7D8ULN3"/>
<dbReference type="SUPFAM" id="SSF51735">
    <property type="entry name" value="NAD(P)-binding Rossmann-fold domains"/>
    <property type="match status" value="1"/>
</dbReference>
<dbReference type="PANTHER" id="PTHR14097:SF9">
    <property type="entry name" value="EPIMERASE, PUTATIVE (AFU_ORTHOLOGUE AFUA_8G07320)-RELATED"/>
    <property type="match status" value="1"/>
</dbReference>
<dbReference type="Proteomes" id="UP000481288">
    <property type="component" value="Unassembled WGS sequence"/>
</dbReference>
<proteinExistence type="predicted"/>
<protein>
    <recommendedName>
        <fullName evidence="3">NAD(P)-binding domain-containing protein</fullName>
    </recommendedName>
</protein>